<comment type="caution">
    <text evidence="1">The sequence shown here is derived from an EMBL/GenBank/DDBJ whole genome shotgun (WGS) entry which is preliminary data.</text>
</comment>
<keyword evidence="2" id="KW-1185">Reference proteome</keyword>
<reference evidence="1" key="1">
    <citation type="submission" date="2023-07" db="EMBL/GenBank/DDBJ databases">
        <authorList>
            <consortium name="AG Swart"/>
            <person name="Singh M."/>
            <person name="Singh A."/>
            <person name="Seah K."/>
            <person name="Emmerich C."/>
        </authorList>
    </citation>
    <scope>NUCLEOTIDE SEQUENCE</scope>
    <source>
        <strain evidence="1">DP1</strain>
    </source>
</reference>
<dbReference type="EMBL" id="CAMPGE010011540">
    <property type="protein sequence ID" value="CAI2370368.1"/>
    <property type="molecule type" value="Genomic_DNA"/>
</dbReference>
<gene>
    <name evidence="1" type="ORF">ECRASSUSDP1_LOCUS11679</name>
</gene>
<accession>A0AAD1UN29</accession>
<sequence length="245" mass="28070">MNLQASPEGQSPFHKLLLDLSQVEQIEEDFGEIVTKNSKENSPHKKSFLNCFTNCEISHIPDANEHFTPNFRNPQEIEATDDRSQLELSGCKDNFSIADSLLKSAQKCSKNPQNSDWKSDQNDELFPQPLKAHKLALKPSENSNFLNKENCNQFFSFKDTEPVDIKAEEPKKRSFTIKAVVQVPMKSRKRKAVQPMTKKASGNFTSEFDSLLQNLRMKTTQPICTAKLKNKRNTKERFKMTSRIN</sequence>
<evidence type="ECO:0000313" key="1">
    <source>
        <dbReference type="EMBL" id="CAI2370368.1"/>
    </source>
</evidence>
<protein>
    <submittedName>
        <fullName evidence="1">Uncharacterized protein</fullName>
    </submittedName>
</protein>
<dbReference type="Proteomes" id="UP001295684">
    <property type="component" value="Unassembled WGS sequence"/>
</dbReference>
<organism evidence="1 2">
    <name type="scientific">Euplotes crassus</name>
    <dbReference type="NCBI Taxonomy" id="5936"/>
    <lineage>
        <taxon>Eukaryota</taxon>
        <taxon>Sar</taxon>
        <taxon>Alveolata</taxon>
        <taxon>Ciliophora</taxon>
        <taxon>Intramacronucleata</taxon>
        <taxon>Spirotrichea</taxon>
        <taxon>Hypotrichia</taxon>
        <taxon>Euplotida</taxon>
        <taxon>Euplotidae</taxon>
        <taxon>Moneuplotes</taxon>
    </lineage>
</organism>
<proteinExistence type="predicted"/>
<evidence type="ECO:0000313" key="2">
    <source>
        <dbReference type="Proteomes" id="UP001295684"/>
    </source>
</evidence>
<dbReference type="AlphaFoldDB" id="A0AAD1UN29"/>
<name>A0AAD1UN29_EUPCR</name>